<dbReference type="SUPFAM" id="SSF51395">
    <property type="entry name" value="FMN-linked oxidoreductases"/>
    <property type="match status" value="1"/>
</dbReference>
<sequence length="369" mass="41611">MQQKYKPLFETFTFPNGVDIKNRLVLAPMTHYSSNEDGTISEEELAYIKVRSKDFGTIITACANVTENGKAFYGQPGIFSDEMLPGLKKLAKTIQNEGAKANIQIHHGGFQCPPELVPNRDVVSASSTKEGVRSLQHDEIKEIIKAFGDATKRAIDAGFDGVEIHGANGYLIQQFYSPHSNIREDQWGGTNENRMRFPLEIVDTCQEIIEKYANKPFILGYRFSPEEPSTPGLTMTETFALVDALANKPLDYLHISLAEALSAPHRGAAQTNLSRVELIRDVINERVPLIAVGSINTPDQALEVREKNIPLIAFGRELLIAPRWGQLVMNDQLEEIEYILQLKEKDKYQLPENLWKKIENREGWVPFER</sequence>
<accession>A0A162CMI2</accession>
<name>A0A162CMI2_9BACI</name>
<dbReference type="InterPro" id="IPR013785">
    <property type="entry name" value="Aldolase_TIM"/>
</dbReference>
<keyword evidence="1" id="KW-0285">Flavoprotein</keyword>
<dbReference type="PANTHER" id="PTHR43656">
    <property type="entry name" value="BINDING OXIDOREDUCTASE, PUTATIVE (AFU_ORTHOLOGUE AFUA_2G08260)-RELATED"/>
    <property type="match status" value="1"/>
</dbReference>
<proteinExistence type="predicted"/>
<dbReference type="InterPro" id="IPR001155">
    <property type="entry name" value="OxRdtase_FMN_N"/>
</dbReference>
<dbReference type="Proteomes" id="UP000075806">
    <property type="component" value="Unassembled WGS sequence"/>
</dbReference>
<feature type="domain" description="NADH:flavin oxidoreductase/NADH oxidase N-terminal" evidence="3">
    <location>
        <begin position="8"/>
        <end position="328"/>
    </location>
</feature>
<protein>
    <submittedName>
        <fullName evidence="4">NADH-dependent flavin oxidoreductase</fullName>
    </submittedName>
</protein>
<dbReference type="Pfam" id="PF00724">
    <property type="entry name" value="Oxidored_FMN"/>
    <property type="match status" value="1"/>
</dbReference>
<dbReference type="Gene3D" id="3.20.20.70">
    <property type="entry name" value="Aldolase class I"/>
    <property type="match status" value="1"/>
</dbReference>
<organism evidence="4 5">
    <name type="scientific">Alkalihalobacillus trypoxylicola</name>
    <dbReference type="NCBI Taxonomy" id="519424"/>
    <lineage>
        <taxon>Bacteria</taxon>
        <taxon>Bacillati</taxon>
        <taxon>Bacillota</taxon>
        <taxon>Bacilli</taxon>
        <taxon>Bacillales</taxon>
        <taxon>Bacillaceae</taxon>
        <taxon>Alkalihalobacillus</taxon>
    </lineage>
</organism>
<dbReference type="AlphaFoldDB" id="A0A162CMI2"/>
<gene>
    <name evidence="4" type="ORF">AZF04_13855</name>
</gene>
<keyword evidence="2" id="KW-0560">Oxidoreductase</keyword>
<dbReference type="CDD" id="cd04735">
    <property type="entry name" value="OYE_like_4_FMN"/>
    <property type="match status" value="1"/>
</dbReference>
<dbReference type="GO" id="GO:0016491">
    <property type="term" value="F:oxidoreductase activity"/>
    <property type="evidence" value="ECO:0007669"/>
    <property type="project" value="UniProtKB-KW"/>
</dbReference>
<dbReference type="STRING" id="519424.AZF04_13855"/>
<evidence type="ECO:0000256" key="1">
    <source>
        <dbReference type="ARBA" id="ARBA00022630"/>
    </source>
</evidence>
<evidence type="ECO:0000313" key="5">
    <source>
        <dbReference type="Proteomes" id="UP000075806"/>
    </source>
</evidence>
<dbReference type="GO" id="GO:0010181">
    <property type="term" value="F:FMN binding"/>
    <property type="evidence" value="ECO:0007669"/>
    <property type="project" value="InterPro"/>
</dbReference>
<dbReference type="InterPro" id="IPR051799">
    <property type="entry name" value="NADH_flavin_oxidoreductase"/>
</dbReference>
<keyword evidence="5" id="KW-1185">Reference proteome</keyword>
<dbReference type="EMBL" id="LTAO01000040">
    <property type="protein sequence ID" value="KYG25569.1"/>
    <property type="molecule type" value="Genomic_DNA"/>
</dbReference>
<evidence type="ECO:0000259" key="3">
    <source>
        <dbReference type="Pfam" id="PF00724"/>
    </source>
</evidence>
<dbReference type="OrthoDB" id="9772736at2"/>
<evidence type="ECO:0000256" key="2">
    <source>
        <dbReference type="ARBA" id="ARBA00023002"/>
    </source>
</evidence>
<comment type="caution">
    <text evidence="4">The sequence shown here is derived from an EMBL/GenBank/DDBJ whole genome shotgun (WGS) entry which is preliminary data.</text>
</comment>
<evidence type="ECO:0000313" key="4">
    <source>
        <dbReference type="EMBL" id="KYG25569.1"/>
    </source>
</evidence>
<reference evidence="4" key="1">
    <citation type="submission" date="2016-02" db="EMBL/GenBank/DDBJ databases">
        <title>Genome sequence of Bacillus trypoxylicola KCTC 13244(T).</title>
        <authorList>
            <person name="Jeong H."/>
            <person name="Park S.-H."/>
            <person name="Choi S.-K."/>
        </authorList>
    </citation>
    <scope>NUCLEOTIDE SEQUENCE [LARGE SCALE GENOMIC DNA]</scope>
    <source>
        <strain evidence="4">KCTC 13244</strain>
    </source>
</reference>
<dbReference type="PANTHER" id="PTHR43656:SF2">
    <property type="entry name" value="BINDING OXIDOREDUCTASE, PUTATIVE (AFU_ORTHOLOGUE AFUA_2G08260)-RELATED"/>
    <property type="match status" value="1"/>
</dbReference>
<dbReference type="RefSeq" id="WP_061950338.1">
    <property type="nucleotide sequence ID" value="NZ_LTAO01000040.1"/>
</dbReference>